<organism evidence="2">
    <name type="scientific">uncultured Caudovirales phage</name>
    <dbReference type="NCBI Taxonomy" id="2100421"/>
    <lineage>
        <taxon>Viruses</taxon>
        <taxon>Duplodnaviria</taxon>
        <taxon>Heunggongvirae</taxon>
        <taxon>Uroviricota</taxon>
        <taxon>Caudoviricetes</taxon>
        <taxon>Peduoviridae</taxon>
        <taxon>Maltschvirus</taxon>
        <taxon>Maltschvirus maltsch</taxon>
    </lineage>
</organism>
<evidence type="ECO:0000256" key="1">
    <source>
        <dbReference type="SAM" id="MobiDB-lite"/>
    </source>
</evidence>
<proteinExistence type="predicted"/>
<gene>
    <name evidence="4" type="ORF">UFOVP1222_12</name>
    <name evidence="2" type="ORF">UFOVP477_29</name>
    <name evidence="3" type="ORF">UFOVP798_33</name>
</gene>
<accession>A0A6J5MQG3</accession>
<evidence type="ECO:0000313" key="4">
    <source>
        <dbReference type="EMBL" id="CAB4191234.1"/>
    </source>
</evidence>
<dbReference type="EMBL" id="LR796752">
    <property type="protein sequence ID" value="CAB4163539.1"/>
    <property type="molecule type" value="Genomic_DNA"/>
</dbReference>
<reference evidence="2" key="1">
    <citation type="submission" date="2020-04" db="EMBL/GenBank/DDBJ databases">
        <authorList>
            <person name="Chiriac C."/>
            <person name="Salcher M."/>
            <person name="Ghai R."/>
            <person name="Kavagutti S V."/>
        </authorList>
    </citation>
    <scope>NUCLEOTIDE SEQUENCE</scope>
</reference>
<evidence type="ECO:0000313" key="3">
    <source>
        <dbReference type="EMBL" id="CAB4163539.1"/>
    </source>
</evidence>
<feature type="compositionally biased region" description="Acidic residues" evidence="1">
    <location>
        <begin position="93"/>
        <end position="103"/>
    </location>
</feature>
<name>A0A6J5MQG3_9CAUD</name>
<feature type="region of interest" description="Disordered" evidence="1">
    <location>
        <begin position="83"/>
        <end position="116"/>
    </location>
</feature>
<evidence type="ECO:0000313" key="2">
    <source>
        <dbReference type="EMBL" id="CAB4145709.1"/>
    </source>
</evidence>
<protein>
    <submittedName>
        <fullName evidence="2">Uncharacterized protein</fullName>
    </submittedName>
</protein>
<dbReference type="EMBL" id="LR796455">
    <property type="protein sequence ID" value="CAB4145709.1"/>
    <property type="molecule type" value="Genomic_DNA"/>
</dbReference>
<dbReference type="EMBL" id="LR797167">
    <property type="protein sequence ID" value="CAB4191234.1"/>
    <property type="molecule type" value="Genomic_DNA"/>
</dbReference>
<sequence>MTPKATVAQRQCISFVKSRLSVRIRPVAPFGRLAERSIAPVLKTGVGQPTAGSNPAPSDVPLVQRIEHLPSKQVILVRFQEGAPTCVNTDPGDPPEDEEDIIDTSDSSAWLSDTGP</sequence>